<dbReference type="InterPro" id="IPR036890">
    <property type="entry name" value="HATPase_C_sf"/>
</dbReference>
<keyword evidence="3 4" id="KW-0597">Phosphoprotein</keyword>
<dbReference type="PROSITE" id="PS50109">
    <property type="entry name" value="HIS_KIN"/>
    <property type="match status" value="2"/>
</dbReference>
<dbReference type="CDD" id="cd00075">
    <property type="entry name" value="HATPase"/>
    <property type="match status" value="1"/>
</dbReference>
<comment type="caution">
    <text evidence="7">The sequence shown here is derived from an EMBL/GenBank/DDBJ whole genome shotgun (WGS) entry which is preliminary data.</text>
</comment>
<dbReference type="Proteomes" id="UP001629214">
    <property type="component" value="Unassembled WGS sequence"/>
</dbReference>
<feature type="domain" description="Response regulatory" evidence="6">
    <location>
        <begin position="1162"/>
        <end position="1278"/>
    </location>
</feature>
<dbReference type="PROSITE" id="PS50110">
    <property type="entry name" value="RESPONSE_REGULATORY"/>
    <property type="match status" value="2"/>
</dbReference>
<dbReference type="SUPFAM" id="SSF47384">
    <property type="entry name" value="Homodimeric domain of signal transducing histidine kinase"/>
    <property type="match status" value="2"/>
</dbReference>
<evidence type="ECO:0000259" key="6">
    <source>
        <dbReference type="PROSITE" id="PS50110"/>
    </source>
</evidence>
<dbReference type="InterPro" id="IPR004358">
    <property type="entry name" value="Sig_transdc_His_kin-like_C"/>
</dbReference>
<dbReference type="Gene3D" id="1.10.287.130">
    <property type="match status" value="2"/>
</dbReference>
<dbReference type="InterPro" id="IPR001789">
    <property type="entry name" value="Sig_transdc_resp-reg_receiver"/>
</dbReference>
<evidence type="ECO:0000256" key="1">
    <source>
        <dbReference type="ARBA" id="ARBA00000085"/>
    </source>
</evidence>
<feature type="domain" description="Response regulatory" evidence="6">
    <location>
        <begin position="653"/>
        <end position="768"/>
    </location>
</feature>
<evidence type="ECO:0000256" key="3">
    <source>
        <dbReference type="ARBA" id="ARBA00022553"/>
    </source>
</evidence>
<accession>A0ABW8ZBT1</accession>
<reference evidence="7 8" key="1">
    <citation type="journal article" date="2024" name="Chem. Sci.">
        <title>Discovery of megapolipeptins by genome mining of a Burkholderiales bacteria collection.</title>
        <authorList>
            <person name="Paulo B.S."/>
            <person name="Recchia M.J.J."/>
            <person name="Lee S."/>
            <person name="Fergusson C.H."/>
            <person name="Romanowski S.B."/>
            <person name="Hernandez A."/>
            <person name="Krull N."/>
            <person name="Liu D.Y."/>
            <person name="Cavanagh H."/>
            <person name="Bos A."/>
            <person name="Gray C.A."/>
            <person name="Murphy B.T."/>
            <person name="Linington R.G."/>
            <person name="Eustaquio A.S."/>
        </authorList>
    </citation>
    <scope>NUCLEOTIDE SEQUENCE [LARGE SCALE GENOMIC DNA]</scope>
    <source>
        <strain evidence="7 8">RL21-008-BIB-B</strain>
    </source>
</reference>
<dbReference type="CDD" id="cd00082">
    <property type="entry name" value="HisKA"/>
    <property type="match status" value="2"/>
</dbReference>
<feature type="modified residue" description="4-aspartylphosphate" evidence="4">
    <location>
        <position position="701"/>
    </location>
</feature>
<dbReference type="CDD" id="cd17580">
    <property type="entry name" value="REC_2_DhkD-like"/>
    <property type="match status" value="1"/>
</dbReference>
<dbReference type="InterPro" id="IPR013656">
    <property type="entry name" value="PAS_4"/>
</dbReference>
<dbReference type="InterPro" id="IPR003661">
    <property type="entry name" value="HisK_dim/P_dom"/>
</dbReference>
<dbReference type="EC" id="2.7.13.3" evidence="2"/>
<dbReference type="CDD" id="cd17574">
    <property type="entry name" value="REC_OmpR"/>
    <property type="match status" value="1"/>
</dbReference>
<dbReference type="SUPFAM" id="SSF55781">
    <property type="entry name" value="GAF domain-like"/>
    <property type="match status" value="1"/>
</dbReference>
<proteinExistence type="predicted"/>
<dbReference type="Gene3D" id="3.40.50.2300">
    <property type="match status" value="2"/>
</dbReference>
<feature type="modified residue" description="4-aspartylphosphate" evidence="4">
    <location>
        <position position="1211"/>
    </location>
</feature>
<evidence type="ECO:0000313" key="8">
    <source>
        <dbReference type="Proteomes" id="UP001629214"/>
    </source>
</evidence>
<dbReference type="InterPro" id="IPR003594">
    <property type="entry name" value="HATPase_dom"/>
</dbReference>
<evidence type="ECO:0000256" key="4">
    <source>
        <dbReference type="PROSITE-ProRule" id="PRU00169"/>
    </source>
</evidence>
<keyword evidence="8" id="KW-1185">Reference proteome</keyword>
<keyword evidence="7" id="KW-0067">ATP-binding</keyword>
<name>A0ABW8ZBT1_9BURK</name>
<gene>
    <name evidence="7" type="ORF">PQR63_14475</name>
</gene>
<protein>
    <recommendedName>
        <fullName evidence="2">histidine kinase</fullName>
        <ecNumber evidence="2">2.7.13.3</ecNumber>
    </recommendedName>
</protein>
<dbReference type="InterPro" id="IPR029016">
    <property type="entry name" value="GAF-like_dom_sf"/>
</dbReference>
<keyword evidence="7" id="KW-0547">Nucleotide-binding</keyword>
<dbReference type="SMART" id="SM00448">
    <property type="entry name" value="REC"/>
    <property type="match status" value="2"/>
</dbReference>
<evidence type="ECO:0000256" key="2">
    <source>
        <dbReference type="ARBA" id="ARBA00012438"/>
    </source>
</evidence>
<feature type="domain" description="Histidine kinase" evidence="5">
    <location>
        <begin position="367"/>
        <end position="585"/>
    </location>
</feature>
<dbReference type="InterPro" id="IPR005467">
    <property type="entry name" value="His_kinase_dom"/>
</dbReference>
<dbReference type="Pfam" id="PF02518">
    <property type="entry name" value="HATPase_c"/>
    <property type="match status" value="2"/>
</dbReference>
<dbReference type="InterPro" id="IPR036097">
    <property type="entry name" value="HisK_dim/P_sf"/>
</dbReference>
<dbReference type="Pfam" id="PF08448">
    <property type="entry name" value="PAS_4"/>
    <property type="match status" value="1"/>
</dbReference>
<organism evidence="7 8">
    <name type="scientific">Herbaspirillum rhizosphaerae</name>
    <dbReference type="NCBI Taxonomy" id="346179"/>
    <lineage>
        <taxon>Bacteria</taxon>
        <taxon>Pseudomonadati</taxon>
        <taxon>Pseudomonadota</taxon>
        <taxon>Betaproteobacteria</taxon>
        <taxon>Burkholderiales</taxon>
        <taxon>Oxalobacteraceae</taxon>
        <taxon>Herbaspirillum</taxon>
    </lineage>
</organism>
<evidence type="ECO:0000259" key="5">
    <source>
        <dbReference type="PROSITE" id="PS50109"/>
    </source>
</evidence>
<dbReference type="SUPFAM" id="SSF55874">
    <property type="entry name" value="ATPase domain of HSP90 chaperone/DNA topoisomerase II/histidine kinase"/>
    <property type="match status" value="2"/>
</dbReference>
<dbReference type="SMART" id="SM00388">
    <property type="entry name" value="HisKA"/>
    <property type="match status" value="2"/>
</dbReference>
<dbReference type="Pfam" id="PF00512">
    <property type="entry name" value="HisKA"/>
    <property type="match status" value="2"/>
</dbReference>
<dbReference type="GO" id="GO:0005524">
    <property type="term" value="F:ATP binding"/>
    <property type="evidence" value="ECO:0007669"/>
    <property type="project" value="UniProtKB-KW"/>
</dbReference>
<dbReference type="SUPFAM" id="SSF52172">
    <property type="entry name" value="CheY-like"/>
    <property type="match status" value="2"/>
</dbReference>
<dbReference type="Pfam" id="PF00072">
    <property type="entry name" value="Response_reg"/>
    <property type="match status" value="2"/>
</dbReference>
<comment type="catalytic activity">
    <reaction evidence="1">
        <text>ATP + protein L-histidine = ADP + protein N-phospho-L-histidine.</text>
        <dbReference type="EC" id="2.7.13.3"/>
    </reaction>
</comment>
<dbReference type="Gene3D" id="3.30.565.10">
    <property type="entry name" value="Histidine kinase-like ATPase, C-terminal domain"/>
    <property type="match status" value="2"/>
</dbReference>
<dbReference type="SMART" id="SM00387">
    <property type="entry name" value="HATPase_c"/>
    <property type="match status" value="2"/>
</dbReference>
<dbReference type="PANTHER" id="PTHR43547:SF2">
    <property type="entry name" value="HYBRID SIGNAL TRANSDUCTION HISTIDINE KINASE C"/>
    <property type="match status" value="1"/>
</dbReference>
<dbReference type="RefSeq" id="WP_408168649.1">
    <property type="nucleotide sequence ID" value="NZ_JAQQFR010000009.1"/>
</dbReference>
<sequence>MNLDSTSAQFGFLKGTGTLGQLIFEHDWSSSPLGPISHWPQSLKTAVSLMLNSRQPMWLGWGEQITFLYNDAYIDVLSQAKHPWALGRPAAEVWSEIWDICGPLADKVFKHGEATFVDEVRLFMSRKSGPEENYFSFSYSPIRDESGEVGGLFCPNAEMTAKHLNARRLRTLSELASGALMERTADAAAATAANILVKNPDDVPFALLYLTDCSQRQAVLKQTVNMLPLNGIAPEYISLDAVGTQIDMRVLPLNGQLWPVAHVLENVTKEVVDVAHIDTLPLGLADQRIRQAIMLPLASPGLERPIGVLICGINPTRPLDDDYQTFFDLVAGQIAAAIQQARTAEAEKQRADLLAELDQAKTAFFSNVSHEFRTPLTLMMGPLDDMLSDHEHALAPVQQQRANMLRRNTQRLQKLVNTLLDFSRIQAGRADASYAKVDLAALTSDLASTFRSTIEGAGLVFEVDCPHLKEETYIDVTMWEKIVLNLLSNAFKFTLDGKISIKLSGHGDHIALSVTDTGVGIAKDQLPLVFKRFHRVEGVQARTHEGSGIGLALVRDLVNLQGGTIEVDSTPQFGSAFVLTIPTGRAHLPADRVVDTAEDEAVHSSLSPLATTYAAEATRWIAANQAADQEALQVSPLQSSSASRDSLVCLGARILVADDNADMRDYLTNLLQPHWEIQTVANGLDALEAARSYPHDLILSDVMMPQLDGFGLLERLRADDATRNIPFILLSARAGEEARLEGLAAGADDYLVKPFSSRELIARIESMLLRSQIRAMEKRHADRMSTIFAQAPVAIAITRGPNHVFELANAPYMELIGNRPIIGKSVRESLPELEGQSVLSLLDDVYRHAEPHIGRSLGVSLKRSSTGIAEERFFDFVYQPMLKPDGSIEGIAVVAFEVTDLTRARQAAEVANRTKDEFLAMLGHELRNPLTPILTAVHLMRLRGGGVEKECSVIERQARHLVRLVDDLLDVSRVAQGKINLQKKKIEIADVIAKAIETASPLLEERHHRLSIHVPSQGLLVHADPERLTQVLANLLTNAGKYTENRGHISIEAVLENNQIVIDVRDNGIGIKAEMLPHVFDMFAQETQAIDRAGGGLGLGLAIVRSLTELHGGSAHVYSAGVGMGSVFTIKLPAVMSETTPLLLPLPTIDAIELTPAGDTCAILIVDDNQDAAQILGELLSMQGHDVRVAYDGPSALDAVKHFTPRIALLDIGLPIMDGYEVAGHLRALPHLQGIGLIALTGYGQASDRLRSANAGFDHHLVKPVDIDVVEELIRATLAARPVDPQIPSAVLAAAGDNSATGRELS</sequence>
<dbReference type="PANTHER" id="PTHR43547">
    <property type="entry name" value="TWO-COMPONENT HISTIDINE KINASE"/>
    <property type="match status" value="1"/>
</dbReference>
<feature type="domain" description="Histidine kinase" evidence="5">
    <location>
        <begin position="921"/>
        <end position="1136"/>
    </location>
</feature>
<dbReference type="InterPro" id="IPR011006">
    <property type="entry name" value="CheY-like_superfamily"/>
</dbReference>
<dbReference type="PRINTS" id="PR00344">
    <property type="entry name" value="BCTRLSENSOR"/>
</dbReference>
<dbReference type="Gene3D" id="3.30.450.40">
    <property type="match status" value="1"/>
</dbReference>
<dbReference type="EMBL" id="JAQQFR010000009">
    <property type="protein sequence ID" value="MFL9879601.1"/>
    <property type="molecule type" value="Genomic_DNA"/>
</dbReference>
<dbReference type="Gene3D" id="3.30.450.20">
    <property type="entry name" value="PAS domain"/>
    <property type="match status" value="2"/>
</dbReference>
<evidence type="ECO:0000313" key="7">
    <source>
        <dbReference type="EMBL" id="MFL9879601.1"/>
    </source>
</evidence>